<evidence type="ECO:0000313" key="4">
    <source>
        <dbReference type="EMBL" id="NWJ48187.1"/>
    </source>
</evidence>
<keyword evidence="2" id="KW-0067">ATP-binding</keyword>
<organism evidence="4 6">
    <name type="scientific">Candidatus Chlorohelix allophototropha</name>
    <dbReference type="NCBI Taxonomy" id="3003348"/>
    <lineage>
        <taxon>Bacteria</taxon>
        <taxon>Bacillati</taxon>
        <taxon>Chloroflexota</taxon>
        <taxon>Chloroflexia</taxon>
        <taxon>Candidatus Chloroheliales</taxon>
        <taxon>Candidatus Chloroheliaceae</taxon>
        <taxon>Candidatus Chlorohelix</taxon>
    </lineage>
</organism>
<dbReference type="InterPro" id="IPR005702">
    <property type="entry name" value="Wzc-like_C"/>
</dbReference>
<protein>
    <submittedName>
        <fullName evidence="4">CpsD/CapB family tyrosine-protein kinase</fullName>
    </submittedName>
</protein>
<proteinExistence type="predicted"/>
<dbReference type="PANTHER" id="PTHR32309:SF13">
    <property type="entry name" value="FERRIC ENTEROBACTIN TRANSPORT PROTEIN FEPE"/>
    <property type="match status" value="1"/>
</dbReference>
<evidence type="ECO:0000313" key="6">
    <source>
        <dbReference type="Proteomes" id="UP000521676"/>
    </source>
</evidence>
<dbReference type="InterPro" id="IPR027417">
    <property type="entry name" value="P-loop_NTPase"/>
</dbReference>
<keyword evidence="4" id="KW-0418">Kinase</keyword>
<gene>
    <name evidence="4" type="ORF">HXX08_20220</name>
    <name evidence="5" type="ORF">OZ401_003727</name>
</gene>
<dbReference type="GO" id="GO:0005886">
    <property type="term" value="C:plasma membrane"/>
    <property type="evidence" value="ECO:0007669"/>
    <property type="project" value="TreeGrafter"/>
</dbReference>
<feature type="domain" description="CobQ/CobB/MinD/ParA nucleotide binding" evidence="3">
    <location>
        <begin position="47"/>
        <end position="230"/>
    </location>
</feature>
<dbReference type="Pfam" id="PF01656">
    <property type="entry name" value="CbiA"/>
    <property type="match status" value="1"/>
</dbReference>
<evidence type="ECO:0000256" key="2">
    <source>
        <dbReference type="ARBA" id="ARBA00022840"/>
    </source>
</evidence>
<evidence type="ECO:0000259" key="3">
    <source>
        <dbReference type="Pfam" id="PF01656"/>
    </source>
</evidence>
<dbReference type="GO" id="GO:0005524">
    <property type="term" value="F:ATP binding"/>
    <property type="evidence" value="ECO:0007669"/>
    <property type="project" value="UniProtKB-KW"/>
</dbReference>
<dbReference type="PANTHER" id="PTHR32309">
    <property type="entry name" value="TYROSINE-PROTEIN KINASE"/>
    <property type="match status" value="1"/>
</dbReference>
<evidence type="ECO:0000313" key="5">
    <source>
        <dbReference type="EMBL" id="WJW68124.1"/>
    </source>
</evidence>
<dbReference type="CDD" id="cd05387">
    <property type="entry name" value="BY-kinase"/>
    <property type="match status" value="1"/>
</dbReference>
<dbReference type="InterPro" id="IPR050445">
    <property type="entry name" value="Bact_polysacc_biosynth/exp"/>
</dbReference>
<evidence type="ECO:0000256" key="1">
    <source>
        <dbReference type="ARBA" id="ARBA00022741"/>
    </source>
</evidence>
<dbReference type="SUPFAM" id="SSF52540">
    <property type="entry name" value="P-loop containing nucleoside triphosphate hydrolases"/>
    <property type="match status" value="1"/>
</dbReference>
<name>A0A8T7M7R6_9CHLR</name>
<dbReference type="Proteomes" id="UP000521676">
    <property type="component" value="Unassembled WGS sequence"/>
</dbReference>
<dbReference type="Proteomes" id="UP001431572">
    <property type="component" value="Chromosome 2"/>
</dbReference>
<dbReference type="EMBL" id="JACATZ010000003">
    <property type="protein sequence ID" value="NWJ48187.1"/>
    <property type="molecule type" value="Genomic_DNA"/>
</dbReference>
<dbReference type="Gene3D" id="3.40.50.300">
    <property type="entry name" value="P-loop containing nucleotide triphosphate hydrolases"/>
    <property type="match status" value="1"/>
</dbReference>
<reference evidence="5" key="2">
    <citation type="journal article" date="2024" name="Nature">
        <title>Anoxygenic phototroph of the Chloroflexota uses a type I reaction centre.</title>
        <authorList>
            <person name="Tsuji J.M."/>
            <person name="Shaw N.A."/>
            <person name="Nagashima S."/>
            <person name="Venkiteswaran J.J."/>
            <person name="Schiff S.L."/>
            <person name="Watanabe T."/>
            <person name="Fukui M."/>
            <person name="Hanada S."/>
            <person name="Tank M."/>
            <person name="Neufeld J.D."/>
        </authorList>
    </citation>
    <scope>NUCLEOTIDE SEQUENCE</scope>
    <source>
        <strain evidence="5">L227-S17</strain>
    </source>
</reference>
<dbReference type="InterPro" id="IPR002586">
    <property type="entry name" value="CobQ/CobB/MinD/ParA_Nub-bd_dom"/>
</dbReference>
<dbReference type="GO" id="GO:0004713">
    <property type="term" value="F:protein tyrosine kinase activity"/>
    <property type="evidence" value="ECO:0007669"/>
    <property type="project" value="TreeGrafter"/>
</dbReference>
<keyword evidence="4" id="KW-0808">Transferase</keyword>
<sequence>MSNSSIGGIEKLVTLADPRSPAAEAYKDLRTNIQFSGLDRQLRALLITSARPDEGKSETLANLAVSFAQAGNKVLMIDCDLRRPSLHILFGLEQEPGLSNVILEAGGFASSSKNGSGIGSIKFPILETGVPNLRLLPAGLQAPNPAEILGSNLMREIIEQLRGEADYLFFDSPPLLAVTDAAVLSTRLDGVLLTLKANKTKRDDAKEAKEQLEKVRANIVGVVLNEVKSGANRYSY</sequence>
<dbReference type="NCBIfam" id="TIGR01007">
    <property type="entry name" value="eps_fam"/>
    <property type="match status" value="1"/>
</dbReference>
<keyword evidence="1" id="KW-0547">Nucleotide-binding</keyword>
<accession>A0A8T7M7R6</accession>
<dbReference type="EMBL" id="CP128400">
    <property type="protein sequence ID" value="WJW68124.1"/>
    <property type="molecule type" value="Genomic_DNA"/>
</dbReference>
<reference evidence="4 6" key="1">
    <citation type="submission" date="2020-06" db="EMBL/GenBank/DDBJ databases">
        <title>Anoxygenic phototrophic Chloroflexota member uses a Type I reaction center.</title>
        <authorList>
            <person name="Tsuji J.M."/>
            <person name="Shaw N.A."/>
            <person name="Nagashima S."/>
            <person name="Venkiteswaran J."/>
            <person name="Schiff S.L."/>
            <person name="Hanada S."/>
            <person name="Tank M."/>
            <person name="Neufeld J.D."/>
        </authorList>
    </citation>
    <scope>NUCLEOTIDE SEQUENCE [LARGE SCALE GENOMIC DNA]</scope>
    <source>
        <strain evidence="4">L227-S17</strain>
    </source>
</reference>
<keyword evidence="7" id="KW-1185">Reference proteome</keyword>
<evidence type="ECO:0000313" key="7">
    <source>
        <dbReference type="Proteomes" id="UP001431572"/>
    </source>
</evidence>
<dbReference type="AlphaFoldDB" id="A0A8T7M7R6"/>
<dbReference type="RefSeq" id="WP_341470028.1">
    <property type="nucleotide sequence ID" value="NZ_CP128400.1"/>
</dbReference>